<dbReference type="Pfam" id="PF00172">
    <property type="entry name" value="Zn_clus"/>
    <property type="match status" value="1"/>
</dbReference>
<dbReference type="SMART" id="SM00066">
    <property type="entry name" value="GAL4"/>
    <property type="match status" value="1"/>
</dbReference>
<dbReference type="PANTHER" id="PTHR37534">
    <property type="entry name" value="TRANSCRIPTIONAL ACTIVATOR PROTEIN UGA3"/>
    <property type="match status" value="1"/>
</dbReference>
<dbReference type="SUPFAM" id="SSF57701">
    <property type="entry name" value="Zn2/Cys6 DNA-binding domain"/>
    <property type="match status" value="1"/>
</dbReference>
<dbReference type="Proteomes" id="UP000309038">
    <property type="component" value="Unassembled WGS sequence"/>
</dbReference>
<feature type="region of interest" description="Disordered" evidence="2">
    <location>
        <begin position="87"/>
        <end position="189"/>
    </location>
</feature>
<proteinExistence type="predicted"/>
<name>A0A4S4KLM1_9APHY</name>
<accession>A0A4S4KLM1</accession>
<dbReference type="PANTHER" id="PTHR37534:SF46">
    <property type="entry name" value="ZN(II)2CYS6 TRANSCRIPTION FACTOR (EUROFUNG)"/>
    <property type="match status" value="1"/>
</dbReference>
<gene>
    <name evidence="4" type="ORF">EW026_g2958</name>
</gene>
<dbReference type="PROSITE" id="PS00463">
    <property type="entry name" value="ZN2_CY6_FUNGAL_1"/>
    <property type="match status" value="1"/>
</dbReference>
<evidence type="ECO:0000313" key="4">
    <source>
        <dbReference type="EMBL" id="THG99374.1"/>
    </source>
</evidence>
<dbReference type="PROSITE" id="PS50048">
    <property type="entry name" value="ZN2_CY6_FUNGAL_2"/>
    <property type="match status" value="1"/>
</dbReference>
<dbReference type="GO" id="GO:0008270">
    <property type="term" value="F:zinc ion binding"/>
    <property type="evidence" value="ECO:0007669"/>
    <property type="project" value="InterPro"/>
</dbReference>
<evidence type="ECO:0000313" key="5">
    <source>
        <dbReference type="Proteomes" id="UP000309038"/>
    </source>
</evidence>
<feature type="region of interest" description="Disordered" evidence="2">
    <location>
        <begin position="49"/>
        <end position="69"/>
    </location>
</feature>
<reference evidence="4 5" key="1">
    <citation type="submission" date="2019-02" db="EMBL/GenBank/DDBJ databases">
        <title>Genome sequencing of the rare red list fungi Phlebia centrifuga.</title>
        <authorList>
            <person name="Buettner E."/>
            <person name="Kellner H."/>
        </authorList>
    </citation>
    <scope>NUCLEOTIDE SEQUENCE [LARGE SCALE GENOMIC DNA]</scope>
    <source>
        <strain evidence="4 5">DSM 108282</strain>
    </source>
</reference>
<feature type="domain" description="Zn(2)-C6 fungal-type" evidence="3">
    <location>
        <begin position="72"/>
        <end position="102"/>
    </location>
</feature>
<dbReference type="InterPro" id="IPR036864">
    <property type="entry name" value="Zn2-C6_fun-type_DNA-bd_sf"/>
</dbReference>
<keyword evidence="1" id="KW-0539">Nucleus</keyword>
<evidence type="ECO:0000256" key="1">
    <source>
        <dbReference type="ARBA" id="ARBA00023242"/>
    </source>
</evidence>
<comment type="caution">
    <text evidence="4">The sequence shown here is derived from an EMBL/GenBank/DDBJ whole genome shotgun (WGS) entry which is preliminary data.</text>
</comment>
<dbReference type="AlphaFoldDB" id="A0A4S4KLM1"/>
<protein>
    <recommendedName>
        <fullName evidence="3">Zn(2)-C6 fungal-type domain-containing protein</fullName>
    </recommendedName>
</protein>
<dbReference type="Gene3D" id="4.10.240.10">
    <property type="entry name" value="Zn(2)-C6 fungal-type DNA-binding domain"/>
    <property type="match status" value="1"/>
</dbReference>
<dbReference type="InterPro" id="IPR001138">
    <property type="entry name" value="Zn2Cys6_DnaBD"/>
</dbReference>
<sequence>MSSFRLPRPDFPTDSTFSDALMDDNLQYPAVSQYAQAYYASSLHGHMHAPAALPRPEQPTRKRPKYTRSKTGCLTCRAKKVKCDEAKPDCTRCQQGQRECRWPDGVPARKKPSVKRDSQSAESPVFDARPSTAGSSVSDLSTPPIRNLTPPAKLEPMDMGLPPLISRRQSDSLLHAPVALKMEDPRQHM</sequence>
<keyword evidence="5" id="KW-1185">Reference proteome</keyword>
<organism evidence="4 5">
    <name type="scientific">Hermanssonia centrifuga</name>
    <dbReference type="NCBI Taxonomy" id="98765"/>
    <lineage>
        <taxon>Eukaryota</taxon>
        <taxon>Fungi</taxon>
        <taxon>Dikarya</taxon>
        <taxon>Basidiomycota</taxon>
        <taxon>Agaricomycotina</taxon>
        <taxon>Agaricomycetes</taxon>
        <taxon>Polyporales</taxon>
        <taxon>Meruliaceae</taxon>
        <taxon>Hermanssonia</taxon>
    </lineage>
</organism>
<feature type="compositionally biased region" description="Polar residues" evidence="2">
    <location>
        <begin position="132"/>
        <end position="141"/>
    </location>
</feature>
<dbReference type="EMBL" id="SGPJ01000082">
    <property type="protein sequence ID" value="THG99374.1"/>
    <property type="molecule type" value="Genomic_DNA"/>
</dbReference>
<dbReference type="CDD" id="cd00067">
    <property type="entry name" value="GAL4"/>
    <property type="match status" value="1"/>
</dbReference>
<evidence type="ECO:0000259" key="3">
    <source>
        <dbReference type="PROSITE" id="PS50048"/>
    </source>
</evidence>
<evidence type="ECO:0000256" key="2">
    <source>
        <dbReference type="SAM" id="MobiDB-lite"/>
    </source>
</evidence>
<dbReference type="GO" id="GO:0000981">
    <property type="term" value="F:DNA-binding transcription factor activity, RNA polymerase II-specific"/>
    <property type="evidence" value="ECO:0007669"/>
    <property type="project" value="InterPro"/>
</dbReference>